<evidence type="ECO:0000256" key="3">
    <source>
        <dbReference type="ARBA" id="ARBA00022741"/>
    </source>
</evidence>
<dbReference type="InterPro" id="IPR011063">
    <property type="entry name" value="TilS/TtcA_N"/>
</dbReference>
<keyword evidence="1 6" id="KW-0436">Ligase</keyword>
<dbReference type="STRING" id="560819.SAMN05428998_11154"/>
<comment type="function">
    <text evidence="6">Ligates lysine onto the cytidine present at position 34 of the AUA codon-specific tRNA(Ile) that contains the anticodon CAU, in an ATP-dependent manner. Cytidine is converted to lysidine, thus changing the amino acid specificity of the tRNA from methionine to isoleucine.</text>
</comment>
<feature type="binding site" evidence="6">
    <location>
        <begin position="18"/>
        <end position="23"/>
    </location>
    <ligand>
        <name>ATP</name>
        <dbReference type="ChEBI" id="CHEBI:30616"/>
    </ligand>
</feature>
<dbReference type="EMBL" id="FWZX01000011">
    <property type="protein sequence ID" value="SMF32640.1"/>
    <property type="molecule type" value="Genomic_DNA"/>
</dbReference>
<gene>
    <name evidence="6" type="primary">tilS</name>
    <name evidence="8" type="ORF">SAMN05428998_11154</name>
</gene>
<dbReference type="PANTHER" id="PTHR43033:SF1">
    <property type="entry name" value="TRNA(ILE)-LYSIDINE SYNTHASE-RELATED"/>
    <property type="match status" value="1"/>
</dbReference>
<dbReference type="InterPro" id="IPR014729">
    <property type="entry name" value="Rossmann-like_a/b/a_fold"/>
</dbReference>
<protein>
    <recommendedName>
        <fullName evidence="6">tRNA(Ile)-lysidine synthase</fullName>
        <ecNumber evidence="6">6.3.4.19</ecNumber>
    </recommendedName>
    <alternativeName>
        <fullName evidence="6">tRNA(Ile)-2-lysyl-cytidine synthase</fullName>
    </alternativeName>
    <alternativeName>
        <fullName evidence="6">tRNA(Ile)-lysidine synthetase</fullName>
    </alternativeName>
</protein>
<comment type="catalytic activity">
    <reaction evidence="5 6">
        <text>cytidine(34) in tRNA(Ile2) + L-lysine + ATP = lysidine(34) in tRNA(Ile2) + AMP + diphosphate + H(+)</text>
        <dbReference type="Rhea" id="RHEA:43744"/>
        <dbReference type="Rhea" id="RHEA-COMP:10625"/>
        <dbReference type="Rhea" id="RHEA-COMP:10670"/>
        <dbReference type="ChEBI" id="CHEBI:15378"/>
        <dbReference type="ChEBI" id="CHEBI:30616"/>
        <dbReference type="ChEBI" id="CHEBI:32551"/>
        <dbReference type="ChEBI" id="CHEBI:33019"/>
        <dbReference type="ChEBI" id="CHEBI:82748"/>
        <dbReference type="ChEBI" id="CHEBI:83665"/>
        <dbReference type="ChEBI" id="CHEBI:456215"/>
        <dbReference type="EC" id="6.3.4.19"/>
    </reaction>
</comment>
<name>A0A1Y6BWQ1_9PROT</name>
<dbReference type="GO" id="GO:0032267">
    <property type="term" value="F:tRNA(Ile)-lysidine synthase activity"/>
    <property type="evidence" value="ECO:0007669"/>
    <property type="project" value="UniProtKB-EC"/>
</dbReference>
<dbReference type="RefSeq" id="WP_085123433.1">
    <property type="nucleotide sequence ID" value="NZ_FWZX01000011.1"/>
</dbReference>
<dbReference type="AlphaFoldDB" id="A0A1Y6BWQ1"/>
<evidence type="ECO:0000259" key="7">
    <source>
        <dbReference type="Pfam" id="PF01171"/>
    </source>
</evidence>
<dbReference type="NCBIfam" id="TIGR02432">
    <property type="entry name" value="lysidine_TilS_N"/>
    <property type="match status" value="1"/>
</dbReference>
<keyword evidence="6" id="KW-0963">Cytoplasm</keyword>
<dbReference type="Proteomes" id="UP000192917">
    <property type="component" value="Unassembled WGS sequence"/>
</dbReference>
<dbReference type="EC" id="6.3.4.19" evidence="6"/>
<comment type="domain">
    <text evidence="6">The N-terminal region contains the highly conserved SGGXDS motif, predicted to be a P-loop motif involved in ATP binding.</text>
</comment>
<comment type="subcellular location">
    <subcellularLocation>
        <location evidence="6">Cytoplasm</location>
    </subcellularLocation>
</comment>
<keyword evidence="2 6" id="KW-0819">tRNA processing</keyword>
<dbReference type="PANTHER" id="PTHR43033">
    <property type="entry name" value="TRNA(ILE)-LYSIDINE SYNTHASE-RELATED"/>
    <property type="match status" value="1"/>
</dbReference>
<evidence type="ECO:0000256" key="5">
    <source>
        <dbReference type="ARBA" id="ARBA00048539"/>
    </source>
</evidence>
<comment type="similarity">
    <text evidence="6">Belongs to the tRNA(Ile)-lysidine synthase family.</text>
</comment>
<organism evidence="8 9">
    <name type="scientific">Tistlia consotensis USBA 355</name>
    <dbReference type="NCBI Taxonomy" id="560819"/>
    <lineage>
        <taxon>Bacteria</taxon>
        <taxon>Pseudomonadati</taxon>
        <taxon>Pseudomonadota</taxon>
        <taxon>Alphaproteobacteria</taxon>
        <taxon>Rhodospirillales</taxon>
        <taxon>Rhodovibrionaceae</taxon>
        <taxon>Tistlia</taxon>
    </lineage>
</organism>
<dbReference type="Pfam" id="PF01171">
    <property type="entry name" value="ATP_bind_3"/>
    <property type="match status" value="1"/>
</dbReference>
<feature type="domain" description="tRNA(Ile)-lysidine/2-thiocytidine synthase N-terminal" evidence="7">
    <location>
        <begin position="13"/>
        <end position="193"/>
    </location>
</feature>
<accession>A0A1Y6BWQ1</accession>
<dbReference type="SUPFAM" id="SSF52402">
    <property type="entry name" value="Adenine nucleotide alpha hydrolases-like"/>
    <property type="match status" value="1"/>
</dbReference>
<dbReference type="GO" id="GO:0005524">
    <property type="term" value="F:ATP binding"/>
    <property type="evidence" value="ECO:0007669"/>
    <property type="project" value="UniProtKB-UniRule"/>
</dbReference>
<evidence type="ECO:0000256" key="4">
    <source>
        <dbReference type="ARBA" id="ARBA00022840"/>
    </source>
</evidence>
<keyword evidence="3 6" id="KW-0547">Nucleotide-binding</keyword>
<dbReference type="CDD" id="cd01992">
    <property type="entry name" value="TilS_N"/>
    <property type="match status" value="1"/>
</dbReference>
<dbReference type="GO" id="GO:0006400">
    <property type="term" value="P:tRNA modification"/>
    <property type="evidence" value="ECO:0007669"/>
    <property type="project" value="UniProtKB-UniRule"/>
</dbReference>
<evidence type="ECO:0000256" key="6">
    <source>
        <dbReference type="HAMAP-Rule" id="MF_01161"/>
    </source>
</evidence>
<reference evidence="8 9" key="1">
    <citation type="submission" date="2017-04" db="EMBL/GenBank/DDBJ databases">
        <authorList>
            <person name="Afonso C.L."/>
            <person name="Miller P.J."/>
            <person name="Scott M.A."/>
            <person name="Spackman E."/>
            <person name="Goraichik I."/>
            <person name="Dimitrov K.M."/>
            <person name="Suarez D.L."/>
            <person name="Swayne D.E."/>
        </authorList>
    </citation>
    <scope>NUCLEOTIDE SEQUENCE [LARGE SCALE GENOMIC DNA]</scope>
    <source>
        <strain evidence="8 9">USBA 355</strain>
    </source>
</reference>
<dbReference type="InterPro" id="IPR012094">
    <property type="entry name" value="tRNA_Ile_lys_synt"/>
</dbReference>
<evidence type="ECO:0000256" key="1">
    <source>
        <dbReference type="ARBA" id="ARBA00022598"/>
    </source>
</evidence>
<sequence>MARFAPFEPRPRLAVAVSGGADSLALLLLTAHWARDAGAEILALTVDHGLRPEAAAEAAWVGRLCAGLGIAHRSLLWRRDAPQPAGGLQAAARAARYRLLAGACREAGILHLVLGHQREDQAETFLLRLAAGSGPAGLAAMPAVGFLDEVRLLRPLLDLPRAGLEAVLRAAGRDWLDDPSNADPAYARVRLRRGRQVLAEAGLSSAACAELAETYGRLRRWSEPAVARLLAGCCRLDPRGFAWLERRALLEAPPPLALAALGRVLRTVAGREHEPRGPKLARLLARLGDAGPRGATLAGCRILPGRGGRLLVVREAAAIGGTAGRGPAGAPWDGRFRLPATAAGAGAPDGPVTPLGSLPPAERRTLLAASRAAGSPLDCVPAAAQTGLPTLRDLDGRPRLPHFTARRRECAETGSAAEFLPRCPLSAGSFTVFR</sequence>
<dbReference type="InterPro" id="IPR012795">
    <property type="entry name" value="tRNA_Ile_lys_synt_N"/>
</dbReference>
<evidence type="ECO:0000256" key="2">
    <source>
        <dbReference type="ARBA" id="ARBA00022694"/>
    </source>
</evidence>
<proteinExistence type="inferred from homology"/>
<keyword evidence="4 6" id="KW-0067">ATP-binding</keyword>
<evidence type="ECO:0000313" key="9">
    <source>
        <dbReference type="Proteomes" id="UP000192917"/>
    </source>
</evidence>
<keyword evidence="9" id="KW-1185">Reference proteome</keyword>
<dbReference type="HAMAP" id="MF_01161">
    <property type="entry name" value="tRNA_Ile_lys_synt"/>
    <property type="match status" value="1"/>
</dbReference>
<dbReference type="Gene3D" id="3.40.50.620">
    <property type="entry name" value="HUPs"/>
    <property type="match status" value="1"/>
</dbReference>
<dbReference type="GO" id="GO:0005737">
    <property type="term" value="C:cytoplasm"/>
    <property type="evidence" value="ECO:0007669"/>
    <property type="project" value="UniProtKB-SubCell"/>
</dbReference>
<evidence type="ECO:0000313" key="8">
    <source>
        <dbReference type="EMBL" id="SMF32640.1"/>
    </source>
</evidence>